<dbReference type="AlphaFoldDB" id="A0A8J4WZ96"/>
<evidence type="ECO:0000313" key="1">
    <source>
        <dbReference type="EMBL" id="KAF5898544.1"/>
    </source>
</evidence>
<proteinExistence type="predicted"/>
<dbReference type="Proteomes" id="UP000727407">
    <property type="component" value="Unassembled WGS sequence"/>
</dbReference>
<dbReference type="EMBL" id="QNUK01000196">
    <property type="protein sequence ID" value="KAF5898544.1"/>
    <property type="molecule type" value="Genomic_DNA"/>
</dbReference>
<name>A0A8J4WZ96_CLAMG</name>
<sequence length="61" mass="6391">METETGGQVALPLPHMAATDSLKSRWESICHPPPPPPPGPKLLCPSDLPLSSTLAFVSSLS</sequence>
<comment type="caution">
    <text evidence="1">The sequence shown here is derived from an EMBL/GenBank/DDBJ whole genome shotgun (WGS) entry which is preliminary data.</text>
</comment>
<organism evidence="1 2">
    <name type="scientific">Clarias magur</name>
    <name type="common">Asian catfish</name>
    <name type="synonym">Macropteronotus magur</name>
    <dbReference type="NCBI Taxonomy" id="1594786"/>
    <lineage>
        <taxon>Eukaryota</taxon>
        <taxon>Metazoa</taxon>
        <taxon>Chordata</taxon>
        <taxon>Craniata</taxon>
        <taxon>Vertebrata</taxon>
        <taxon>Euteleostomi</taxon>
        <taxon>Actinopterygii</taxon>
        <taxon>Neopterygii</taxon>
        <taxon>Teleostei</taxon>
        <taxon>Ostariophysi</taxon>
        <taxon>Siluriformes</taxon>
        <taxon>Clariidae</taxon>
        <taxon>Clarias</taxon>
    </lineage>
</organism>
<gene>
    <name evidence="1" type="ORF">DAT39_011739</name>
</gene>
<keyword evidence="2" id="KW-1185">Reference proteome</keyword>
<protein>
    <submittedName>
        <fullName evidence="1">Uncharacterized protein</fullName>
    </submittedName>
</protein>
<reference evidence="1" key="1">
    <citation type="submission" date="2020-07" db="EMBL/GenBank/DDBJ databases">
        <title>Clarias magur genome sequencing, assembly and annotation.</title>
        <authorList>
            <person name="Kushwaha B."/>
            <person name="Kumar R."/>
            <person name="Das P."/>
            <person name="Joshi C.G."/>
            <person name="Kumar D."/>
            <person name="Nagpure N.S."/>
            <person name="Pandey M."/>
            <person name="Agarwal S."/>
            <person name="Srivastava S."/>
            <person name="Singh M."/>
            <person name="Sahoo L."/>
            <person name="Jayasankar P."/>
            <person name="Meher P.K."/>
            <person name="Koringa P.G."/>
            <person name="Iquebal M.A."/>
            <person name="Das S.P."/>
            <person name="Bit A."/>
            <person name="Patnaik S."/>
            <person name="Patel N."/>
            <person name="Shah T.M."/>
            <person name="Hinsu A."/>
            <person name="Jena J.K."/>
        </authorList>
    </citation>
    <scope>NUCLEOTIDE SEQUENCE</scope>
    <source>
        <strain evidence="1">CIFAMagur01</strain>
        <tissue evidence="1">Testis</tissue>
    </source>
</reference>
<accession>A0A8J4WZ96</accession>
<evidence type="ECO:0000313" key="2">
    <source>
        <dbReference type="Proteomes" id="UP000727407"/>
    </source>
</evidence>